<evidence type="ECO:0000256" key="1">
    <source>
        <dbReference type="ARBA" id="ARBA00006484"/>
    </source>
</evidence>
<evidence type="ECO:0000313" key="6">
    <source>
        <dbReference type="Proteomes" id="UP001150830"/>
    </source>
</evidence>
<protein>
    <submittedName>
        <fullName evidence="5">SDR family NAD(P)-dependent oxidoreductase</fullName>
    </submittedName>
</protein>
<dbReference type="NCBIfam" id="NF005559">
    <property type="entry name" value="PRK07231.1"/>
    <property type="match status" value="1"/>
</dbReference>
<name>A0A9X3EMZ0_9GAMM</name>
<sequence>MSDVHKIEWLGLASGTYAVTGAGSGIGAAVARQLLQAGARVALLDLNTDGCQSLVEAETARERSLVLGCDIGDEASVASAAAAIAGRFGQLDGLVNCAGILRAGPLLEVSLDDWNRVLQVNLTGSLMCARALVPLMTQAGAASLVFIASVAALMPQTRSGAYSASKAGVTLLSRQLAVELAAQRIRSNVICPGMIRTALSEPFYAHPGITEAREQMTACGRIGRPEDIANAALFLLSERSSYINGTELVVDGGLDNMLMHLIPRPGFSAKA</sequence>
<keyword evidence="3" id="KW-0520">NAD</keyword>
<dbReference type="InterPro" id="IPR036291">
    <property type="entry name" value="NAD(P)-bd_dom_sf"/>
</dbReference>
<evidence type="ECO:0000256" key="2">
    <source>
        <dbReference type="ARBA" id="ARBA00023002"/>
    </source>
</evidence>
<dbReference type="Proteomes" id="UP001150830">
    <property type="component" value="Unassembled WGS sequence"/>
</dbReference>
<dbReference type="GO" id="GO:0016491">
    <property type="term" value="F:oxidoreductase activity"/>
    <property type="evidence" value="ECO:0007669"/>
    <property type="project" value="UniProtKB-KW"/>
</dbReference>
<dbReference type="AlphaFoldDB" id="A0A9X3EMZ0"/>
<evidence type="ECO:0000259" key="4">
    <source>
        <dbReference type="SMART" id="SM00822"/>
    </source>
</evidence>
<dbReference type="InterPro" id="IPR020904">
    <property type="entry name" value="Sc_DH/Rdtase_CS"/>
</dbReference>
<keyword evidence="6" id="KW-1185">Reference proteome</keyword>
<organism evidence="5 6">
    <name type="scientific">Parathalassolituus penaei</name>
    <dbReference type="NCBI Taxonomy" id="2997323"/>
    <lineage>
        <taxon>Bacteria</taxon>
        <taxon>Pseudomonadati</taxon>
        <taxon>Pseudomonadota</taxon>
        <taxon>Gammaproteobacteria</taxon>
        <taxon>Oceanospirillales</taxon>
        <taxon>Oceanospirillaceae</taxon>
        <taxon>Parathalassolituus</taxon>
    </lineage>
</organism>
<dbReference type="RefSeq" id="WP_283173867.1">
    <property type="nucleotide sequence ID" value="NZ_JAPNOA010000028.1"/>
</dbReference>
<dbReference type="PANTHER" id="PTHR24321">
    <property type="entry name" value="DEHYDROGENASES, SHORT CHAIN"/>
    <property type="match status" value="1"/>
</dbReference>
<evidence type="ECO:0000313" key="5">
    <source>
        <dbReference type="EMBL" id="MCY0965653.1"/>
    </source>
</evidence>
<feature type="domain" description="Ketoreductase" evidence="4">
    <location>
        <begin position="15"/>
        <end position="198"/>
    </location>
</feature>
<dbReference type="PRINTS" id="PR00081">
    <property type="entry name" value="GDHRDH"/>
</dbReference>
<dbReference type="PANTHER" id="PTHR24321:SF8">
    <property type="entry name" value="ESTRADIOL 17-BETA-DEHYDROGENASE 8-RELATED"/>
    <property type="match status" value="1"/>
</dbReference>
<dbReference type="FunFam" id="3.40.50.720:FF:000084">
    <property type="entry name" value="Short-chain dehydrogenase reductase"/>
    <property type="match status" value="1"/>
</dbReference>
<dbReference type="Pfam" id="PF13561">
    <property type="entry name" value="adh_short_C2"/>
    <property type="match status" value="1"/>
</dbReference>
<dbReference type="Gene3D" id="3.40.50.720">
    <property type="entry name" value="NAD(P)-binding Rossmann-like Domain"/>
    <property type="match status" value="1"/>
</dbReference>
<dbReference type="SMART" id="SM00822">
    <property type="entry name" value="PKS_KR"/>
    <property type="match status" value="1"/>
</dbReference>
<dbReference type="InterPro" id="IPR057326">
    <property type="entry name" value="KR_dom"/>
</dbReference>
<dbReference type="PRINTS" id="PR00080">
    <property type="entry name" value="SDRFAMILY"/>
</dbReference>
<evidence type="ECO:0000256" key="3">
    <source>
        <dbReference type="ARBA" id="ARBA00023027"/>
    </source>
</evidence>
<dbReference type="SUPFAM" id="SSF51735">
    <property type="entry name" value="NAD(P)-binding Rossmann-fold domains"/>
    <property type="match status" value="1"/>
</dbReference>
<accession>A0A9X3EMZ0</accession>
<dbReference type="PROSITE" id="PS00061">
    <property type="entry name" value="ADH_SHORT"/>
    <property type="match status" value="1"/>
</dbReference>
<comment type="caution">
    <text evidence="5">The sequence shown here is derived from an EMBL/GenBank/DDBJ whole genome shotgun (WGS) entry which is preliminary data.</text>
</comment>
<dbReference type="EMBL" id="JAPNOA010000028">
    <property type="protein sequence ID" value="MCY0965653.1"/>
    <property type="molecule type" value="Genomic_DNA"/>
</dbReference>
<proteinExistence type="inferred from homology"/>
<gene>
    <name evidence="5" type="ORF">OUO13_10675</name>
</gene>
<keyword evidence="2" id="KW-0560">Oxidoreductase</keyword>
<dbReference type="CDD" id="cd05233">
    <property type="entry name" value="SDR_c"/>
    <property type="match status" value="1"/>
</dbReference>
<reference evidence="5" key="1">
    <citation type="submission" date="2022-11" db="EMBL/GenBank/DDBJ databases">
        <title>Parathalassolutuus dongxingensis gen. nov., sp. nov., a novel member of family Oceanospirillaceae isolated from a coastal shrimp pond in Guangxi, China.</title>
        <authorList>
            <person name="Chen H."/>
        </authorList>
    </citation>
    <scope>NUCLEOTIDE SEQUENCE</scope>
    <source>
        <strain evidence="5">G-43</strain>
    </source>
</reference>
<dbReference type="InterPro" id="IPR002347">
    <property type="entry name" value="SDR_fam"/>
</dbReference>
<comment type="similarity">
    <text evidence="1">Belongs to the short-chain dehydrogenases/reductases (SDR) family.</text>
</comment>